<evidence type="ECO:0000313" key="5">
    <source>
        <dbReference type="EMBL" id="XAY06820.1"/>
    </source>
</evidence>
<comment type="similarity">
    <text evidence="1">Belongs to the LytR/CpsA/Psr (LCP) family.</text>
</comment>
<dbReference type="PANTHER" id="PTHR33392">
    <property type="entry name" value="POLYISOPRENYL-TEICHOIC ACID--PEPTIDOGLYCAN TEICHOIC ACID TRANSFERASE TAGU"/>
    <property type="match status" value="1"/>
</dbReference>
<dbReference type="EMBL" id="CP114014">
    <property type="protein sequence ID" value="XAY06820.1"/>
    <property type="molecule type" value="Genomic_DNA"/>
</dbReference>
<dbReference type="PANTHER" id="PTHR33392:SF6">
    <property type="entry name" value="POLYISOPRENYL-TEICHOIC ACID--PEPTIDOGLYCAN TEICHOIC ACID TRANSFERASE TAGU"/>
    <property type="match status" value="1"/>
</dbReference>
<dbReference type="Gene3D" id="3.40.630.190">
    <property type="entry name" value="LCP protein"/>
    <property type="match status" value="1"/>
</dbReference>
<organism evidence="5">
    <name type="scientific">Paraconexibacter sp. AEG42_29</name>
    <dbReference type="NCBI Taxonomy" id="2997339"/>
    <lineage>
        <taxon>Bacteria</taxon>
        <taxon>Bacillati</taxon>
        <taxon>Actinomycetota</taxon>
        <taxon>Thermoleophilia</taxon>
        <taxon>Solirubrobacterales</taxon>
        <taxon>Paraconexibacteraceae</taxon>
        <taxon>Paraconexibacter</taxon>
    </lineage>
</organism>
<accession>A0AAU7AYJ8</accession>
<evidence type="ECO:0000256" key="1">
    <source>
        <dbReference type="ARBA" id="ARBA00006068"/>
    </source>
</evidence>
<dbReference type="NCBIfam" id="TIGR00350">
    <property type="entry name" value="lytR_cpsA_psr"/>
    <property type="match status" value="1"/>
</dbReference>
<feature type="transmembrane region" description="Helical" evidence="3">
    <location>
        <begin position="21"/>
        <end position="40"/>
    </location>
</feature>
<dbReference type="InterPro" id="IPR050922">
    <property type="entry name" value="LytR/CpsA/Psr_CW_biosynth"/>
</dbReference>
<keyword evidence="3" id="KW-1133">Transmembrane helix</keyword>
<reference evidence="5" key="1">
    <citation type="submission" date="2022-12" db="EMBL/GenBank/DDBJ databases">
        <title>Paraconexibacter alkalitolerans sp. nov. and Baekduia alba sp. nov., isolated from soil and emended description of the genera Paraconexibacter (Chun et al., 2020) and Baekduia (An et al., 2020).</title>
        <authorList>
            <person name="Vieira S."/>
            <person name="Huber K.J."/>
            <person name="Geppert A."/>
            <person name="Wolf J."/>
            <person name="Neumann-Schaal M."/>
            <person name="Muesken M."/>
            <person name="Overmann J."/>
        </authorList>
    </citation>
    <scope>NUCLEOTIDE SEQUENCE</scope>
    <source>
        <strain evidence="5">AEG42_29</strain>
    </source>
</reference>
<evidence type="ECO:0000259" key="4">
    <source>
        <dbReference type="Pfam" id="PF03816"/>
    </source>
</evidence>
<evidence type="ECO:0000256" key="2">
    <source>
        <dbReference type="SAM" id="MobiDB-lite"/>
    </source>
</evidence>
<dbReference type="AlphaFoldDB" id="A0AAU7AYJ8"/>
<dbReference type="Pfam" id="PF03816">
    <property type="entry name" value="LytR_cpsA_psr"/>
    <property type="match status" value="1"/>
</dbReference>
<feature type="region of interest" description="Disordered" evidence="2">
    <location>
        <begin position="322"/>
        <end position="353"/>
    </location>
</feature>
<dbReference type="EC" id="2.7.8.-" evidence="5"/>
<dbReference type="KEGG" id="parq:DSM112329_03698"/>
<sequence>MSTQADAGPLRPGRAGIVKMLLGALLVMVSAGAIFVAVVVEELRDDVEKLRPLPQQAGGPEAKDVLEDVDPGGPQTILVLGSDRRFVDKQNQVPARSDTMLLIRLDPSKDATAVMNVPRDLRVDIPGFARGKINQAYENGGPILAADTVRRLLDIPISHIVNVNFGGFSRAVDRLGCVFADVDRDYYHSNLGVPPKDQYSEIDVNAGYQRLCGEDALAYVRFRHADSDLVRAARQQDFLRSAKDQVGIGRLVSDRKELLDLVGAYTETDIQDPSALLRLLTLTARSASKPVQEIPFGPVTDIPGSSDLAISARSLDRLHDRFMNAKPPPAPSRSGSGRKPAKKRNAPLPRAGLIESKTLAEDIGVRVATDPKRPLAFPVYYPRLIARGATYAEQDARAYRIRDQDRKHTFQAYRVVAEAPGNGEFYGVQGTTWKSPPILENPDETRRLNGRTYQLFRAGSHLRLVAWKTDKAVYWVSNTLRQGLTNGQMLGIAESLTRVGA</sequence>
<dbReference type="InterPro" id="IPR004474">
    <property type="entry name" value="LytR_CpsA_psr"/>
</dbReference>
<proteinExistence type="inferred from homology"/>
<dbReference type="RefSeq" id="WP_354698036.1">
    <property type="nucleotide sequence ID" value="NZ_CP114014.1"/>
</dbReference>
<evidence type="ECO:0000256" key="3">
    <source>
        <dbReference type="SAM" id="Phobius"/>
    </source>
</evidence>
<feature type="domain" description="Cell envelope-related transcriptional attenuator" evidence="4">
    <location>
        <begin position="96"/>
        <end position="244"/>
    </location>
</feature>
<keyword evidence="3" id="KW-0812">Transmembrane</keyword>
<dbReference type="GO" id="GO:0016740">
    <property type="term" value="F:transferase activity"/>
    <property type="evidence" value="ECO:0007669"/>
    <property type="project" value="UniProtKB-KW"/>
</dbReference>
<keyword evidence="3" id="KW-0472">Membrane</keyword>
<keyword evidence="5" id="KW-0808">Transferase</keyword>
<gene>
    <name evidence="5" type="primary">tagU_3</name>
    <name evidence="5" type="ORF">DSM112329_03698</name>
</gene>
<name>A0AAU7AYJ8_9ACTN</name>
<protein>
    <submittedName>
        <fullName evidence="5">Polyisoprenyl-teichoic acid--peptidoglycan teichoic acid transferase TagU</fullName>
        <ecNumber evidence="5">2.7.8.-</ecNumber>
    </submittedName>
</protein>